<organism evidence="2 3">
    <name type="scientific">Ditylenchus destructor</name>
    <dbReference type="NCBI Taxonomy" id="166010"/>
    <lineage>
        <taxon>Eukaryota</taxon>
        <taxon>Metazoa</taxon>
        <taxon>Ecdysozoa</taxon>
        <taxon>Nematoda</taxon>
        <taxon>Chromadorea</taxon>
        <taxon>Rhabditida</taxon>
        <taxon>Tylenchina</taxon>
        <taxon>Tylenchomorpha</taxon>
        <taxon>Sphaerularioidea</taxon>
        <taxon>Anguinidae</taxon>
        <taxon>Anguininae</taxon>
        <taxon>Ditylenchus</taxon>
    </lineage>
</organism>
<name>A0AAD4NDP0_9BILA</name>
<dbReference type="EMBL" id="JAKKPZ010000005">
    <property type="protein sequence ID" value="KAI1720814.1"/>
    <property type="molecule type" value="Genomic_DNA"/>
</dbReference>
<proteinExistence type="predicted"/>
<evidence type="ECO:0000256" key="1">
    <source>
        <dbReference type="SAM" id="MobiDB-lite"/>
    </source>
</evidence>
<sequence length="120" mass="12661">MAWGDGGVYGWARTIKFSENVELIDAAKEYTSAVPTPGTAVPTPGSAVPTPGSAVPSAESAVPAPACAVQSPGAVNTQNAVLNKFTKEDVQHVQISEGLFDLPEGDIIQIKRRWDELKKN</sequence>
<gene>
    <name evidence="2" type="ORF">DdX_05061</name>
</gene>
<accession>A0AAD4NDP0</accession>
<dbReference type="AlphaFoldDB" id="A0AAD4NDP0"/>
<evidence type="ECO:0000313" key="3">
    <source>
        <dbReference type="Proteomes" id="UP001201812"/>
    </source>
</evidence>
<evidence type="ECO:0000313" key="2">
    <source>
        <dbReference type="EMBL" id="KAI1720814.1"/>
    </source>
</evidence>
<feature type="compositionally biased region" description="Low complexity" evidence="1">
    <location>
        <begin position="33"/>
        <end position="46"/>
    </location>
</feature>
<protein>
    <submittedName>
        <fullName evidence="2">Uncharacterized protein</fullName>
    </submittedName>
</protein>
<reference evidence="2" key="1">
    <citation type="submission" date="2022-01" db="EMBL/GenBank/DDBJ databases">
        <title>Genome Sequence Resource for Two Populations of Ditylenchus destructor, the Migratory Endoparasitic Phytonematode.</title>
        <authorList>
            <person name="Zhang H."/>
            <person name="Lin R."/>
            <person name="Xie B."/>
        </authorList>
    </citation>
    <scope>NUCLEOTIDE SEQUENCE</scope>
    <source>
        <strain evidence="2">BazhouSP</strain>
    </source>
</reference>
<comment type="caution">
    <text evidence="2">The sequence shown here is derived from an EMBL/GenBank/DDBJ whole genome shotgun (WGS) entry which is preliminary data.</text>
</comment>
<dbReference type="Proteomes" id="UP001201812">
    <property type="component" value="Unassembled WGS sequence"/>
</dbReference>
<feature type="region of interest" description="Disordered" evidence="1">
    <location>
        <begin position="33"/>
        <end position="59"/>
    </location>
</feature>
<keyword evidence="3" id="KW-1185">Reference proteome</keyword>